<keyword evidence="4" id="KW-0812">Transmembrane</keyword>
<evidence type="ECO:0000256" key="2">
    <source>
        <dbReference type="ARBA" id="ARBA00023128"/>
    </source>
</evidence>
<dbReference type="PANTHER" id="PTHR28074:SF1">
    <property type="entry name" value="ATP SYNTHASE SUBUNIT K, MITOCHONDRIAL"/>
    <property type="match status" value="1"/>
</dbReference>
<dbReference type="InterPro" id="IPR021278">
    <property type="entry name" value="ATP19"/>
</dbReference>
<dbReference type="Proteomes" id="UP001479436">
    <property type="component" value="Unassembled WGS sequence"/>
</dbReference>
<reference evidence="5 6" key="1">
    <citation type="submission" date="2023-04" db="EMBL/GenBank/DDBJ databases">
        <title>Genome of Basidiobolus ranarum AG-B5.</title>
        <authorList>
            <person name="Stajich J.E."/>
            <person name="Carter-House D."/>
            <person name="Gryganskyi A."/>
        </authorList>
    </citation>
    <scope>NUCLEOTIDE SEQUENCE [LARGE SCALE GENOMIC DNA]</scope>
    <source>
        <strain evidence="5 6">AG-B5</strain>
    </source>
</reference>
<dbReference type="EMBL" id="JASJQH010006959">
    <property type="protein sequence ID" value="KAK9722096.1"/>
    <property type="molecule type" value="Genomic_DNA"/>
</dbReference>
<evidence type="ECO:0000256" key="4">
    <source>
        <dbReference type="SAM" id="Phobius"/>
    </source>
</evidence>
<sequence>MGGYYVIAGKKIANEYLALGTLGSLGALVWGAKKKMAGPPKDLTSEPPLNTASAEEEAFVKEYISKHKDDGKSSAAHH</sequence>
<protein>
    <recommendedName>
        <fullName evidence="7">ATP synthase subunit K, mitochondrial</fullName>
    </recommendedName>
</protein>
<proteinExistence type="predicted"/>
<keyword evidence="4" id="KW-1133">Transmembrane helix</keyword>
<evidence type="ECO:0000256" key="3">
    <source>
        <dbReference type="ARBA" id="ARBA00023136"/>
    </source>
</evidence>
<feature type="transmembrane region" description="Helical" evidence="4">
    <location>
        <begin position="12"/>
        <end position="32"/>
    </location>
</feature>
<evidence type="ECO:0000256" key="1">
    <source>
        <dbReference type="ARBA" id="ARBA00004325"/>
    </source>
</evidence>
<comment type="subcellular location">
    <subcellularLocation>
        <location evidence="1">Mitochondrion membrane</location>
    </subcellularLocation>
</comment>
<accession>A0ABR2W7X6</accession>
<evidence type="ECO:0000313" key="6">
    <source>
        <dbReference type="Proteomes" id="UP001479436"/>
    </source>
</evidence>
<organism evidence="5 6">
    <name type="scientific">Basidiobolus ranarum</name>
    <dbReference type="NCBI Taxonomy" id="34480"/>
    <lineage>
        <taxon>Eukaryota</taxon>
        <taxon>Fungi</taxon>
        <taxon>Fungi incertae sedis</taxon>
        <taxon>Zoopagomycota</taxon>
        <taxon>Entomophthoromycotina</taxon>
        <taxon>Basidiobolomycetes</taxon>
        <taxon>Basidiobolales</taxon>
        <taxon>Basidiobolaceae</taxon>
        <taxon>Basidiobolus</taxon>
    </lineage>
</organism>
<keyword evidence="2" id="KW-0496">Mitochondrion</keyword>
<evidence type="ECO:0000313" key="5">
    <source>
        <dbReference type="EMBL" id="KAK9722096.1"/>
    </source>
</evidence>
<keyword evidence="3 4" id="KW-0472">Membrane</keyword>
<keyword evidence="6" id="KW-1185">Reference proteome</keyword>
<dbReference type="Pfam" id="PF11022">
    <property type="entry name" value="ATP19"/>
    <property type="match status" value="1"/>
</dbReference>
<comment type="caution">
    <text evidence="5">The sequence shown here is derived from an EMBL/GenBank/DDBJ whole genome shotgun (WGS) entry which is preliminary data.</text>
</comment>
<name>A0ABR2W7X6_9FUNG</name>
<dbReference type="PANTHER" id="PTHR28074">
    <property type="entry name" value="ATP SYNTHASE SUBUNIT K, MITOCHONDRIAL"/>
    <property type="match status" value="1"/>
</dbReference>
<gene>
    <name evidence="5" type="ORF">K7432_002943</name>
</gene>
<evidence type="ECO:0008006" key="7">
    <source>
        <dbReference type="Google" id="ProtNLM"/>
    </source>
</evidence>